<dbReference type="EMBL" id="CAKXAJ010019015">
    <property type="protein sequence ID" value="CAH2218085.1"/>
    <property type="molecule type" value="Genomic_DNA"/>
</dbReference>
<keyword evidence="3" id="KW-1185">Reference proteome</keyword>
<gene>
    <name evidence="2" type="primary">jg3522</name>
    <name evidence="2" type="ORF">PAEG_LOCUS5934</name>
</gene>
<dbReference type="AlphaFoldDB" id="A0A8S4QUM5"/>
<name>A0A8S4QUM5_9NEOP</name>
<dbReference type="Proteomes" id="UP000838756">
    <property type="component" value="Unassembled WGS sequence"/>
</dbReference>
<evidence type="ECO:0000256" key="1">
    <source>
        <dbReference type="SAM" id="MobiDB-lite"/>
    </source>
</evidence>
<sequence length="115" mass="12513">MERPMLPLNSDPEGFARPRASTSRDHCHSRFAARRLTVAATVLPTPFHSAQRGVTSLACPNACSARASPAGTGAAPVPSTHRYRTLITCTARGRCRCNPPTRNRAVWWLNMVISS</sequence>
<evidence type="ECO:0000313" key="2">
    <source>
        <dbReference type="EMBL" id="CAH2218085.1"/>
    </source>
</evidence>
<organism evidence="2 3">
    <name type="scientific">Pararge aegeria aegeria</name>
    <dbReference type="NCBI Taxonomy" id="348720"/>
    <lineage>
        <taxon>Eukaryota</taxon>
        <taxon>Metazoa</taxon>
        <taxon>Ecdysozoa</taxon>
        <taxon>Arthropoda</taxon>
        <taxon>Hexapoda</taxon>
        <taxon>Insecta</taxon>
        <taxon>Pterygota</taxon>
        <taxon>Neoptera</taxon>
        <taxon>Endopterygota</taxon>
        <taxon>Lepidoptera</taxon>
        <taxon>Glossata</taxon>
        <taxon>Ditrysia</taxon>
        <taxon>Papilionoidea</taxon>
        <taxon>Nymphalidae</taxon>
        <taxon>Satyrinae</taxon>
        <taxon>Satyrini</taxon>
        <taxon>Parargina</taxon>
        <taxon>Pararge</taxon>
    </lineage>
</organism>
<reference evidence="2" key="1">
    <citation type="submission" date="2022-03" db="EMBL/GenBank/DDBJ databases">
        <authorList>
            <person name="Lindestad O."/>
        </authorList>
    </citation>
    <scope>NUCLEOTIDE SEQUENCE</scope>
</reference>
<comment type="caution">
    <text evidence="2">The sequence shown here is derived from an EMBL/GenBank/DDBJ whole genome shotgun (WGS) entry which is preliminary data.</text>
</comment>
<evidence type="ECO:0000313" key="3">
    <source>
        <dbReference type="Proteomes" id="UP000838756"/>
    </source>
</evidence>
<accession>A0A8S4QUM5</accession>
<proteinExistence type="predicted"/>
<protein>
    <submittedName>
        <fullName evidence="2">Jg3522 protein</fullName>
    </submittedName>
</protein>
<feature type="region of interest" description="Disordered" evidence="1">
    <location>
        <begin position="1"/>
        <end position="26"/>
    </location>
</feature>